<keyword evidence="2" id="KW-1185">Reference proteome</keyword>
<dbReference type="EMBL" id="CM023475">
    <property type="protein sequence ID" value="KAH7944782.1"/>
    <property type="molecule type" value="Genomic_DNA"/>
</dbReference>
<gene>
    <name evidence="1" type="ORF">HPB49_000620</name>
</gene>
<organism evidence="1 2">
    <name type="scientific">Dermacentor silvarum</name>
    <name type="common">Tick</name>
    <dbReference type="NCBI Taxonomy" id="543639"/>
    <lineage>
        <taxon>Eukaryota</taxon>
        <taxon>Metazoa</taxon>
        <taxon>Ecdysozoa</taxon>
        <taxon>Arthropoda</taxon>
        <taxon>Chelicerata</taxon>
        <taxon>Arachnida</taxon>
        <taxon>Acari</taxon>
        <taxon>Parasitiformes</taxon>
        <taxon>Ixodida</taxon>
        <taxon>Ixodoidea</taxon>
        <taxon>Ixodidae</taxon>
        <taxon>Rhipicephalinae</taxon>
        <taxon>Dermacentor</taxon>
    </lineage>
</organism>
<sequence length="201" mass="21895">MASVERLRKNRGVVRASVTKTITLLTNELQASVPDASQLDSYISYLNQKHTELVTSTSTSLTPLTMTLTRKKSRRLPNTVLRGVPSVVLFFASLRIKRRASAIVDKFSYADSGNAPSPVYNTVTVDVPLGESVPSWIKANVNQTGFYRVNYDASNWVALMGQLQRDHQGWGAEPVGGIGAGKLPEERAGLWAMGNSVAPFA</sequence>
<dbReference type="Proteomes" id="UP000821865">
    <property type="component" value="Chromosome 6"/>
</dbReference>
<reference evidence="1" key="1">
    <citation type="submission" date="2020-05" db="EMBL/GenBank/DDBJ databases">
        <title>Large-scale comparative analyses of tick genomes elucidate their genetic diversity and vector capacities.</title>
        <authorList>
            <person name="Jia N."/>
            <person name="Wang J."/>
            <person name="Shi W."/>
            <person name="Du L."/>
            <person name="Sun Y."/>
            <person name="Zhan W."/>
            <person name="Jiang J."/>
            <person name="Wang Q."/>
            <person name="Zhang B."/>
            <person name="Ji P."/>
            <person name="Sakyi L.B."/>
            <person name="Cui X."/>
            <person name="Yuan T."/>
            <person name="Jiang B."/>
            <person name="Yang W."/>
            <person name="Lam T.T.-Y."/>
            <person name="Chang Q."/>
            <person name="Ding S."/>
            <person name="Wang X."/>
            <person name="Zhu J."/>
            <person name="Ruan X."/>
            <person name="Zhao L."/>
            <person name="Wei J."/>
            <person name="Que T."/>
            <person name="Du C."/>
            <person name="Cheng J."/>
            <person name="Dai P."/>
            <person name="Han X."/>
            <person name="Huang E."/>
            <person name="Gao Y."/>
            <person name="Liu J."/>
            <person name="Shao H."/>
            <person name="Ye R."/>
            <person name="Li L."/>
            <person name="Wei W."/>
            <person name="Wang X."/>
            <person name="Wang C."/>
            <person name="Yang T."/>
            <person name="Huo Q."/>
            <person name="Li W."/>
            <person name="Guo W."/>
            <person name="Chen H."/>
            <person name="Zhou L."/>
            <person name="Ni X."/>
            <person name="Tian J."/>
            <person name="Zhou Y."/>
            <person name="Sheng Y."/>
            <person name="Liu T."/>
            <person name="Pan Y."/>
            <person name="Xia L."/>
            <person name="Li J."/>
            <person name="Zhao F."/>
            <person name="Cao W."/>
        </authorList>
    </citation>
    <scope>NUCLEOTIDE SEQUENCE</scope>
    <source>
        <strain evidence="1">Dsil-2018</strain>
    </source>
</reference>
<proteinExistence type="predicted"/>
<accession>A0ACB8CIQ2</accession>
<evidence type="ECO:0000313" key="1">
    <source>
        <dbReference type="EMBL" id="KAH7944782.1"/>
    </source>
</evidence>
<evidence type="ECO:0000313" key="2">
    <source>
        <dbReference type="Proteomes" id="UP000821865"/>
    </source>
</evidence>
<comment type="caution">
    <text evidence="1">The sequence shown here is derived from an EMBL/GenBank/DDBJ whole genome shotgun (WGS) entry which is preliminary data.</text>
</comment>
<name>A0ACB8CIQ2_DERSI</name>
<protein>
    <submittedName>
        <fullName evidence="1">Uncharacterized protein</fullName>
    </submittedName>
</protein>